<proteinExistence type="predicted"/>
<dbReference type="EMBL" id="QUQM01000004">
    <property type="protein sequence ID" value="KAA8647064.1"/>
    <property type="molecule type" value="Genomic_DNA"/>
</dbReference>
<reference evidence="1 2" key="1">
    <citation type="submission" date="2019-08" db="EMBL/GenBank/DDBJ databases">
        <title>The genome sequence of a newly discovered highly antifungal drug resistant Aspergillus species, Aspergillus tanneri NIH 1004.</title>
        <authorList>
            <person name="Mounaud S."/>
            <person name="Singh I."/>
            <person name="Joardar V."/>
            <person name="Pakala S."/>
            <person name="Pakala S."/>
            <person name="Venepally P."/>
            <person name="Chung J.K."/>
            <person name="Losada L."/>
            <person name="Nierman W.C."/>
        </authorList>
    </citation>
    <scope>NUCLEOTIDE SEQUENCE [LARGE SCALE GENOMIC DNA]</scope>
    <source>
        <strain evidence="1 2">NIH1004</strain>
    </source>
</reference>
<sequence length="285" mass="30928">MPGVASIVNKSVPDDAQIHQFYNTTNLNLALNLMPGNKGGNALWTVDPDQDGSHDGVLVDKTSLATARFTGSKLVFALTHPKPPSPNDETKYNVSIVSPGYMPLRPTEITNLSVGACSTDQEDEAFVYYLKGVDAQSLQLREFLVSQGDDRPYPDAVVRVGSALAAYWAGKPYVIYQGRNSPDLVLFSPQEDTAIPISNTGDARIGTTIAATYVNGKAYVYYTDTTLNVRRVVDNDGQWTPSKIDSDPVDETSQLAATTANGHNHLFYLASTDSGDKFTHHLDPL</sequence>
<dbReference type="Gene3D" id="2.120.10.70">
    <property type="entry name" value="Fucose-specific lectin"/>
    <property type="match status" value="1"/>
</dbReference>
<evidence type="ECO:0000313" key="1">
    <source>
        <dbReference type="EMBL" id="KAA8647064.1"/>
    </source>
</evidence>
<name>A0A5M9MNP8_9EURO</name>
<dbReference type="OrthoDB" id="5426604at2759"/>
<evidence type="ECO:0000313" key="2">
    <source>
        <dbReference type="Proteomes" id="UP000324241"/>
    </source>
</evidence>
<dbReference type="AlphaFoldDB" id="A0A5M9MNP8"/>
<dbReference type="SUPFAM" id="SSF89372">
    <property type="entry name" value="Fucose-specific lectin"/>
    <property type="match status" value="1"/>
</dbReference>
<dbReference type="Proteomes" id="UP000324241">
    <property type="component" value="Unassembled WGS sequence"/>
</dbReference>
<gene>
    <name evidence="1" type="ORF">ATNIH1004_005747</name>
</gene>
<comment type="caution">
    <text evidence="1">The sequence shown here is derived from an EMBL/GenBank/DDBJ whole genome shotgun (WGS) entry which is preliminary data.</text>
</comment>
<accession>A0A5M9MNP8</accession>
<dbReference type="VEuPathDB" id="FungiDB:EYZ11_008791"/>
<organism evidence="1 2">
    <name type="scientific">Aspergillus tanneri</name>
    <dbReference type="NCBI Taxonomy" id="1220188"/>
    <lineage>
        <taxon>Eukaryota</taxon>
        <taxon>Fungi</taxon>
        <taxon>Dikarya</taxon>
        <taxon>Ascomycota</taxon>
        <taxon>Pezizomycotina</taxon>
        <taxon>Eurotiomycetes</taxon>
        <taxon>Eurotiomycetidae</taxon>
        <taxon>Eurotiales</taxon>
        <taxon>Aspergillaceae</taxon>
        <taxon>Aspergillus</taxon>
        <taxon>Aspergillus subgen. Circumdati</taxon>
    </lineage>
</organism>
<dbReference type="GeneID" id="54328449"/>
<protein>
    <recommendedName>
        <fullName evidence="3">Fucose-specific lectin</fullName>
    </recommendedName>
</protein>
<dbReference type="RefSeq" id="XP_033426425.1">
    <property type="nucleotide sequence ID" value="XM_033570393.1"/>
</dbReference>
<evidence type="ECO:0008006" key="3">
    <source>
        <dbReference type="Google" id="ProtNLM"/>
    </source>
</evidence>